<proteinExistence type="predicted"/>
<protein>
    <submittedName>
        <fullName evidence="2">Uncharacterized protein</fullName>
    </submittedName>
</protein>
<evidence type="ECO:0000313" key="3">
    <source>
        <dbReference type="Proteomes" id="UP000016935"/>
    </source>
</evidence>
<reference evidence="2 3" key="2">
    <citation type="journal article" date="2013" name="PLoS Genet.">
        <title>Comparative genome structure, secondary metabolite, and effector coding capacity across Cochliobolus pathogens.</title>
        <authorList>
            <person name="Condon B.J."/>
            <person name="Leng Y."/>
            <person name="Wu D."/>
            <person name="Bushley K.E."/>
            <person name="Ohm R.A."/>
            <person name="Otillar R."/>
            <person name="Martin J."/>
            <person name="Schackwitz W."/>
            <person name="Grimwood J."/>
            <person name="MohdZainudin N."/>
            <person name="Xue C."/>
            <person name="Wang R."/>
            <person name="Manning V.A."/>
            <person name="Dhillon B."/>
            <person name="Tu Z.J."/>
            <person name="Steffenson B.J."/>
            <person name="Salamov A."/>
            <person name="Sun H."/>
            <person name="Lowry S."/>
            <person name="LaButti K."/>
            <person name="Han J."/>
            <person name="Copeland A."/>
            <person name="Lindquist E."/>
            <person name="Barry K."/>
            <person name="Schmutz J."/>
            <person name="Baker S.E."/>
            <person name="Ciuffetti L.M."/>
            <person name="Grigoriev I.V."/>
            <person name="Zhong S."/>
            <person name="Turgeon B.G."/>
        </authorList>
    </citation>
    <scope>NUCLEOTIDE SEQUENCE [LARGE SCALE GENOMIC DNA]</scope>
    <source>
        <strain evidence="3">28A</strain>
    </source>
</reference>
<dbReference type="GeneID" id="19402780"/>
<dbReference type="RefSeq" id="XP_008031182.1">
    <property type="nucleotide sequence ID" value="XM_008032991.1"/>
</dbReference>
<dbReference type="HOGENOM" id="CLU_2238279_0_0_1"/>
<name>R0I5R5_EXST2</name>
<evidence type="ECO:0000256" key="1">
    <source>
        <dbReference type="SAM" id="MobiDB-lite"/>
    </source>
</evidence>
<keyword evidence="3" id="KW-1185">Reference proteome</keyword>
<dbReference type="EMBL" id="KB908877">
    <property type="protein sequence ID" value="EOA80906.1"/>
    <property type="molecule type" value="Genomic_DNA"/>
</dbReference>
<evidence type="ECO:0000313" key="2">
    <source>
        <dbReference type="EMBL" id="EOA80906.1"/>
    </source>
</evidence>
<sequence>MSRLSLAPNSIHLALPKAASSGPTAHSHSHSQHGELLGSADEGAVVGFMEPHVASCPSAVADGRSTLYGDRRTWLLTMDVLNGAPLVAATLSRPLCLFQLFQPLS</sequence>
<feature type="region of interest" description="Disordered" evidence="1">
    <location>
        <begin position="17"/>
        <end position="36"/>
    </location>
</feature>
<gene>
    <name evidence="2" type="ORF">SETTUDRAFT_24419</name>
</gene>
<accession>R0I5R5</accession>
<organism evidence="2 3">
    <name type="scientific">Exserohilum turcicum (strain 28A)</name>
    <name type="common">Northern leaf blight fungus</name>
    <name type="synonym">Setosphaeria turcica</name>
    <dbReference type="NCBI Taxonomy" id="671987"/>
    <lineage>
        <taxon>Eukaryota</taxon>
        <taxon>Fungi</taxon>
        <taxon>Dikarya</taxon>
        <taxon>Ascomycota</taxon>
        <taxon>Pezizomycotina</taxon>
        <taxon>Dothideomycetes</taxon>
        <taxon>Pleosporomycetidae</taxon>
        <taxon>Pleosporales</taxon>
        <taxon>Pleosporineae</taxon>
        <taxon>Pleosporaceae</taxon>
        <taxon>Exserohilum</taxon>
    </lineage>
</organism>
<reference evidence="2 3" key="1">
    <citation type="journal article" date="2012" name="PLoS Pathog.">
        <title>Diverse lifestyles and strategies of plant pathogenesis encoded in the genomes of eighteen Dothideomycetes fungi.</title>
        <authorList>
            <person name="Ohm R.A."/>
            <person name="Feau N."/>
            <person name="Henrissat B."/>
            <person name="Schoch C.L."/>
            <person name="Horwitz B.A."/>
            <person name="Barry K.W."/>
            <person name="Condon B.J."/>
            <person name="Copeland A.C."/>
            <person name="Dhillon B."/>
            <person name="Glaser F."/>
            <person name="Hesse C.N."/>
            <person name="Kosti I."/>
            <person name="LaButti K."/>
            <person name="Lindquist E.A."/>
            <person name="Lucas S."/>
            <person name="Salamov A.A."/>
            <person name="Bradshaw R.E."/>
            <person name="Ciuffetti L."/>
            <person name="Hamelin R.C."/>
            <person name="Kema G.H.J."/>
            <person name="Lawrence C."/>
            <person name="Scott J.A."/>
            <person name="Spatafora J.W."/>
            <person name="Turgeon B.G."/>
            <person name="de Wit P.J.G.M."/>
            <person name="Zhong S."/>
            <person name="Goodwin S.B."/>
            <person name="Grigoriev I.V."/>
        </authorList>
    </citation>
    <scope>NUCLEOTIDE SEQUENCE [LARGE SCALE GENOMIC DNA]</scope>
    <source>
        <strain evidence="3">28A</strain>
    </source>
</reference>
<dbReference type="Proteomes" id="UP000016935">
    <property type="component" value="Unassembled WGS sequence"/>
</dbReference>
<dbReference type="AlphaFoldDB" id="R0I5R5"/>